<evidence type="ECO:0008006" key="9">
    <source>
        <dbReference type="Google" id="ProtNLM"/>
    </source>
</evidence>
<reference evidence="7 8" key="1">
    <citation type="submission" date="2013-02" db="EMBL/GenBank/DDBJ databases">
        <title>The Genome Sequence of Enterococcus pallens BAA-351.</title>
        <authorList>
            <consortium name="The Broad Institute Genome Sequencing Platform"/>
            <consortium name="The Broad Institute Genome Sequencing Center for Infectious Disease"/>
            <person name="Earl A.M."/>
            <person name="Gilmore M.S."/>
            <person name="Lebreton F."/>
            <person name="Walker B."/>
            <person name="Young S.K."/>
            <person name="Zeng Q."/>
            <person name="Gargeya S."/>
            <person name="Fitzgerald M."/>
            <person name="Haas B."/>
            <person name="Abouelleil A."/>
            <person name="Alvarado L."/>
            <person name="Arachchi H.M."/>
            <person name="Berlin A.M."/>
            <person name="Chapman S.B."/>
            <person name="Dewar J."/>
            <person name="Goldberg J."/>
            <person name="Griggs A."/>
            <person name="Gujja S."/>
            <person name="Hansen M."/>
            <person name="Howarth C."/>
            <person name="Imamovic A."/>
            <person name="Larimer J."/>
            <person name="McCowan C."/>
            <person name="Murphy C."/>
            <person name="Neiman D."/>
            <person name="Pearson M."/>
            <person name="Priest M."/>
            <person name="Roberts A."/>
            <person name="Saif S."/>
            <person name="Shea T."/>
            <person name="Sisk P."/>
            <person name="Sykes S."/>
            <person name="Wortman J."/>
            <person name="Nusbaum C."/>
            <person name="Birren B."/>
        </authorList>
    </citation>
    <scope>NUCLEOTIDE SEQUENCE [LARGE SCALE GENOMIC DNA]</scope>
    <source>
        <strain evidence="7 8">ATCC BAA-351</strain>
    </source>
</reference>
<evidence type="ECO:0000256" key="1">
    <source>
        <dbReference type="ARBA" id="ARBA00008857"/>
    </source>
</evidence>
<organism evidence="7 8">
    <name type="scientific">Enterococcus pallens ATCC BAA-351</name>
    <dbReference type="NCBI Taxonomy" id="1158607"/>
    <lineage>
        <taxon>Bacteria</taxon>
        <taxon>Bacillati</taxon>
        <taxon>Bacillota</taxon>
        <taxon>Bacilli</taxon>
        <taxon>Lactobacillales</taxon>
        <taxon>Enterococcaceae</taxon>
        <taxon>Enterococcus</taxon>
    </lineage>
</organism>
<dbReference type="eggNOG" id="COG0582">
    <property type="taxonomic scope" value="Bacteria"/>
</dbReference>
<dbReference type="InterPro" id="IPR010998">
    <property type="entry name" value="Integrase_recombinase_N"/>
</dbReference>
<keyword evidence="3" id="KW-0233">DNA recombination</keyword>
<dbReference type="GO" id="GO:0003677">
    <property type="term" value="F:DNA binding"/>
    <property type="evidence" value="ECO:0007669"/>
    <property type="project" value="UniProtKB-UniRule"/>
</dbReference>
<dbReference type="InterPro" id="IPR013762">
    <property type="entry name" value="Integrase-like_cat_sf"/>
</dbReference>
<dbReference type="InterPro" id="IPR025269">
    <property type="entry name" value="SAM-like_dom"/>
</dbReference>
<dbReference type="Pfam" id="PF00589">
    <property type="entry name" value="Phage_integrase"/>
    <property type="match status" value="1"/>
</dbReference>
<dbReference type="PROSITE" id="PS51900">
    <property type="entry name" value="CB"/>
    <property type="match status" value="1"/>
</dbReference>
<accession>R2SED7</accession>
<dbReference type="AlphaFoldDB" id="R2SED7"/>
<dbReference type="Pfam" id="PF13102">
    <property type="entry name" value="Phage_int_SAM_5"/>
    <property type="match status" value="1"/>
</dbReference>
<keyword evidence="2 4" id="KW-0238">DNA-binding</keyword>
<evidence type="ECO:0000256" key="4">
    <source>
        <dbReference type="PROSITE-ProRule" id="PRU01248"/>
    </source>
</evidence>
<dbReference type="PANTHER" id="PTHR30349">
    <property type="entry name" value="PHAGE INTEGRASE-RELATED"/>
    <property type="match status" value="1"/>
</dbReference>
<keyword evidence="8" id="KW-1185">Reference proteome</keyword>
<dbReference type="PANTHER" id="PTHR30349:SF64">
    <property type="entry name" value="PROPHAGE INTEGRASE INTD-RELATED"/>
    <property type="match status" value="1"/>
</dbReference>
<dbReference type="CDD" id="cd01189">
    <property type="entry name" value="INT_ICEBs1_C_like"/>
    <property type="match status" value="1"/>
</dbReference>
<dbReference type="InterPro" id="IPR002104">
    <property type="entry name" value="Integrase_catalytic"/>
</dbReference>
<comment type="similarity">
    <text evidence="1">Belongs to the 'phage' integrase family.</text>
</comment>
<dbReference type="EMBL" id="AJAQ01000050">
    <property type="protein sequence ID" value="EOH86489.1"/>
    <property type="molecule type" value="Genomic_DNA"/>
</dbReference>
<dbReference type="PROSITE" id="PS51898">
    <property type="entry name" value="TYR_RECOMBINASE"/>
    <property type="match status" value="1"/>
</dbReference>
<dbReference type="Proteomes" id="UP000013782">
    <property type="component" value="Unassembled WGS sequence"/>
</dbReference>
<dbReference type="InterPro" id="IPR050090">
    <property type="entry name" value="Tyrosine_recombinase_XerCD"/>
</dbReference>
<evidence type="ECO:0000259" key="6">
    <source>
        <dbReference type="PROSITE" id="PS51900"/>
    </source>
</evidence>
<name>R2SED7_9ENTE</name>
<comment type="caution">
    <text evidence="7">The sequence shown here is derived from an EMBL/GenBank/DDBJ whole genome shotgun (WGS) entry which is preliminary data.</text>
</comment>
<evidence type="ECO:0000256" key="2">
    <source>
        <dbReference type="ARBA" id="ARBA00023125"/>
    </source>
</evidence>
<protein>
    <recommendedName>
        <fullName evidence="9">Tyr recombinase domain-containing protein</fullName>
    </recommendedName>
</protein>
<evidence type="ECO:0000313" key="7">
    <source>
        <dbReference type="EMBL" id="EOH86489.1"/>
    </source>
</evidence>
<dbReference type="Gene3D" id="1.10.150.130">
    <property type="match status" value="1"/>
</dbReference>
<feature type="domain" description="Tyr recombinase" evidence="5">
    <location>
        <begin position="120"/>
        <end position="313"/>
    </location>
</feature>
<dbReference type="InterPro" id="IPR044068">
    <property type="entry name" value="CB"/>
</dbReference>
<sequence>MKVKYQLILKNQGKVTMSVYEWGHQWLAEAQETIKESTYANYEYKLTHYVLSVLGDCALNELDEASGEKLLDSLKQQKLSPSTIQSVFRITKQCINAAIRKKLLKENPFTQISLPKLVKKKHQVLTKREQKCLETAALAEKKGKGLPILLALHAGLRIGEIAALSWQDVDFDTNVIHVQGTFQRIIGVFNGKKTQLIHSSSKTETSTRTIPMSQTLRKVLSQQKKEATGEFVVSRKQQPVEPRLITYHFHKIRKKAQLEATNFHQLRHTFATRCLESQGDIVSVSALMGHSSTQMTLDTYAASMMEQRIHVVNQMEKFIITK</sequence>
<dbReference type="STRING" id="160454.RV10_GL000581"/>
<dbReference type="PATRIC" id="fig|1158607.3.peg.4913"/>
<evidence type="ECO:0000313" key="8">
    <source>
        <dbReference type="Proteomes" id="UP000013782"/>
    </source>
</evidence>
<gene>
    <name evidence="7" type="ORF">UAU_04929</name>
</gene>
<dbReference type="SUPFAM" id="SSF56349">
    <property type="entry name" value="DNA breaking-rejoining enzymes"/>
    <property type="match status" value="1"/>
</dbReference>
<feature type="domain" description="Core-binding (CB)" evidence="6">
    <location>
        <begin position="17"/>
        <end position="99"/>
    </location>
</feature>
<proteinExistence type="inferred from homology"/>
<dbReference type="HOGENOM" id="CLU_027562_17_1_9"/>
<evidence type="ECO:0000259" key="5">
    <source>
        <dbReference type="PROSITE" id="PS51898"/>
    </source>
</evidence>
<evidence type="ECO:0000256" key="3">
    <source>
        <dbReference type="ARBA" id="ARBA00023172"/>
    </source>
</evidence>
<dbReference type="GO" id="GO:0006310">
    <property type="term" value="P:DNA recombination"/>
    <property type="evidence" value="ECO:0007669"/>
    <property type="project" value="UniProtKB-KW"/>
</dbReference>
<dbReference type="GO" id="GO:0015074">
    <property type="term" value="P:DNA integration"/>
    <property type="evidence" value="ECO:0007669"/>
    <property type="project" value="InterPro"/>
</dbReference>
<dbReference type="InterPro" id="IPR011010">
    <property type="entry name" value="DNA_brk_join_enz"/>
</dbReference>
<dbReference type="Gene3D" id="1.10.443.10">
    <property type="entry name" value="Intergrase catalytic core"/>
    <property type="match status" value="1"/>
</dbReference>